<keyword evidence="3 6" id="KW-0560">Oxidoreductase</keyword>
<dbReference type="InterPro" id="IPR050104">
    <property type="entry name" value="FMN-dep_NADH:Q_OxRdtase_AzoR1"/>
</dbReference>
<dbReference type="EC" id="1.6.5.-" evidence="6"/>
<evidence type="ECO:0000313" key="9">
    <source>
        <dbReference type="EMBL" id="MBO8201960.1"/>
    </source>
</evidence>
<reference evidence="9 10" key="1">
    <citation type="submission" date="2021-02" db="EMBL/GenBank/DDBJ databases">
        <title>Streptomyces spirodelae sp. nov., isolated from duckweed.</title>
        <authorList>
            <person name="Saimee Y."/>
            <person name="Duangmal K."/>
        </authorList>
    </citation>
    <scope>NUCLEOTIDE SEQUENCE [LARGE SCALE GENOMIC DNA]</scope>
    <source>
        <strain evidence="9 10">DSM 42105</strain>
    </source>
</reference>
<dbReference type="PANTHER" id="PTHR43741:SF4">
    <property type="entry name" value="FMN-DEPENDENT NADH:QUINONE OXIDOREDUCTASE"/>
    <property type="match status" value="1"/>
</dbReference>
<feature type="binding site" evidence="6">
    <location>
        <begin position="117"/>
        <end position="120"/>
    </location>
    <ligand>
        <name>FMN</name>
        <dbReference type="ChEBI" id="CHEBI:58210"/>
    </ligand>
</feature>
<evidence type="ECO:0000256" key="3">
    <source>
        <dbReference type="ARBA" id="ARBA00023002"/>
    </source>
</evidence>
<dbReference type="InterPro" id="IPR003680">
    <property type="entry name" value="Flavodoxin_fold"/>
</dbReference>
<keyword evidence="4 6" id="KW-0520">NAD</keyword>
<dbReference type="HAMAP" id="MF_01216">
    <property type="entry name" value="Azoreductase_type1"/>
    <property type="match status" value="1"/>
</dbReference>
<feature type="domain" description="Flavodoxin-like fold" evidence="8">
    <location>
        <begin position="10"/>
        <end position="196"/>
    </location>
</feature>
<comment type="subunit">
    <text evidence="6">Homodimer.</text>
</comment>
<evidence type="ECO:0000256" key="4">
    <source>
        <dbReference type="ARBA" id="ARBA00023027"/>
    </source>
</evidence>
<comment type="catalytic activity">
    <reaction evidence="6">
        <text>2 a quinone + NADH + H(+) = 2 a 1,4-benzosemiquinone + NAD(+)</text>
        <dbReference type="Rhea" id="RHEA:65952"/>
        <dbReference type="ChEBI" id="CHEBI:15378"/>
        <dbReference type="ChEBI" id="CHEBI:57540"/>
        <dbReference type="ChEBI" id="CHEBI:57945"/>
        <dbReference type="ChEBI" id="CHEBI:132124"/>
        <dbReference type="ChEBI" id="CHEBI:134225"/>
    </reaction>
</comment>
<dbReference type="InterPro" id="IPR023048">
    <property type="entry name" value="NADH:quinone_OxRdtase_FMN_depd"/>
</dbReference>
<keyword evidence="10" id="KW-1185">Reference proteome</keyword>
<proteinExistence type="inferred from homology"/>
<accession>A0ABS3Y2R2</accession>
<dbReference type="Gene3D" id="3.40.50.360">
    <property type="match status" value="1"/>
</dbReference>
<feature type="compositionally biased region" description="Basic and acidic residues" evidence="7">
    <location>
        <begin position="244"/>
        <end position="267"/>
    </location>
</feature>
<comment type="function">
    <text evidence="6">Also exhibits azoreductase activity. Catalyzes the reductive cleavage of the azo bond in aromatic azo compounds to the corresponding amines.</text>
</comment>
<comment type="catalytic activity">
    <reaction evidence="5">
        <text>N,N-dimethyl-1,4-phenylenediamine + anthranilate + 2 NAD(+) = 2-(4-dimethylaminophenyl)diazenylbenzoate + 2 NADH + 2 H(+)</text>
        <dbReference type="Rhea" id="RHEA:55872"/>
        <dbReference type="ChEBI" id="CHEBI:15378"/>
        <dbReference type="ChEBI" id="CHEBI:15783"/>
        <dbReference type="ChEBI" id="CHEBI:16567"/>
        <dbReference type="ChEBI" id="CHEBI:57540"/>
        <dbReference type="ChEBI" id="CHEBI:57945"/>
        <dbReference type="ChEBI" id="CHEBI:71579"/>
        <dbReference type="EC" id="1.7.1.17"/>
    </reaction>
    <physiologicalReaction direction="right-to-left" evidence="5">
        <dbReference type="Rhea" id="RHEA:55874"/>
    </physiologicalReaction>
</comment>
<evidence type="ECO:0000256" key="1">
    <source>
        <dbReference type="ARBA" id="ARBA00022630"/>
    </source>
</evidence>
<comment type="similarity">
    <text evidence="6">Belongs to the azoreductase type 1 family.</text>
</comment>
<feature type="binding site" evidence="6">
    <location>
        <position position="16"/>
    </location>
    <ligand>
        <name>FMN</name>
        <dbReference type="ChEBI" id="CHEBI:58210"/>
    </ligand>
</feature>
<comment type="cofactor">
    <cofactor evidence="6">
        <name>FMN</name>
        <dbReference type="ChEBI" id="CHEBI:58210"/>
    </cofactor>
    <text evidence="6">Binds 1 FMN per subunit.</text>
</comment>
<sequence length="267" mass="28574">MKHDAPTPSLLHLDASVSPAGESVSRQLTALFADSWRERYGDIPCGYRYRDLAAAPVPLVTAAYARFGYWVERHGTVAADQVAALVRDAEDERVWRTTLPLVEEVLAADVLLLGVPMYNLTVPAALMAWIDRISFPGALLDPGTGDSLLRDKHVVVVGARGGGYGPGAPRAGLDFQVPYLRGYFTDRGVPAQQLHFVTAELTRAGDVPRMAPLRPQAARSLAAAREAVTELAARLAAPAGARGAAREAASKPRTADDSREQPVTKTA</sequence>
<feature type="binding site" evidence="6">
    <location>
        <begin position="23"/>
        <end position="25"/>
    </location>
    <ligand>
        <name>FMN</name>
        <dbReference type="ChEBI" id="CHEBI:58210"/>
    </ligand>
</feature>
<dbReference type="EC" id="1.7.1.17" evidence="6"/>
<gene>
    <name evidence="6" type="primary">azoR</name>
    <name evidence="9" type="ORF">JW613_27235</name>
</gene>
<evidence type="ECO:0000256" key="6">
    <source>
        <dbReference type="HAMAP-Rule" id="MF_01216"/>
    </source>
</evidence>
<evidence type="ECO:0000256" key="7">
    <source>
        <dbReference type="SAM" id="MobiDB-lite"/>
    </source>
</evidence>
<evidence type="ECO:0000256" key="2">
    <source>
        <dbReference type="ARBA" id="ARBA00022643"/>
    </source>
</evidence>
<keyword evidence="1 6" id="KW-0285">Flavoprotein</keyword>
<dbReference type="EMBL" id="JAFFZM010000019">
    <property type="protein sequence ID" value="MBO8201960.1"/>
    <property type="molecule type" value="Genomic_DNA"/>
</dbReference>
<feature type="region of interest" description="Disordered" evidence="7">
    <location>
        <begin position="236"/>
        <end position="267"/>
    </location>
</feature>
<dbReference type="SUPFAM" id="SSF52218">
    <property type="entry name" value="Flavoproteins"/>
    <property type="match status" value="1"/>
</dbReference>
<evidence type="ECO:0000259" key="8">
    <source>
        <dbReference type="Pfam" id="PF02525"/>
    </source>
</evidence>
<dbReference type="PANTHER" id="PTHR43741">
    <property type="entry name" value="FMN-DEPENDENT NADH-AZOREDUCTASE 1"/>
    <property type="match status" value="1"/>
</dbReference>
<evidence type="ECO:0000313" key="10">
    <source>
        <dbReference type="Proteomes" id="UP000721954"/>
    </source>
</evidence>
<comment type="caution">
    <text evidence="9">The sequence shown here is derived from an EMBL/GenBank/DDBJ whole genome shotgun (WGS) entry which is preliminary data.</text>
</comment>
<organism evidence="9 10">
    <name type="scientific">Streptomyces smyrnaeus</name>
    <dbReference type="NCBI Taxonomy" id="1387713"/>
    <lineage>
        <taxon>Bacteria</taxon>
        <taxon>Bacillati</taxon>
        <taxon>Actinomycetota</taxon>
        <taxon>Actinomycetes</taxon>
        <taxon>Kitasatosporales</taxon>
        <taxon>Streptomycetaceae</taxon>
        <taxon>Streptomyces</taxon>
    </lineage>
</organism>
<keyword evidence="2 6" id="KW-0288">FMN</keyword>
<dbReference type="Proteomes" id="UP000721954">
    <property type="component" value="Unassembled WGS sequence"/>
</dbReference>
<comment type="function">
    <text evidence="6">Quinone reductase that provides resistance to thiol-specific stress caused by electrophilic quinones.</text>
</comment>
<protein>
    <recommendedName>
        <fullName evidence="6">FMN dependent NADH:quinone oxidoreductase</fullName>
        <ecNumber evidence="6">1.6.5.-</ecNumber>
    </recommendedName>
    <alternativeName>
        <fullName evidence="6">Azo-dye reductase</fullName>
    </alternativeName>
    <alternativeName>
        <fullName evidence="6">FMN-dependent NADH-azo compound oxidoreductase</fullName>
    </alternativeName>
    <alternativeName>
        <fullName evidence="6">FMN-dependent NADH-azoreductase</fullName>
        <ecNumber evidence="6">1.7.1.17</ecNumber>
    </alternativeName>
</protein>
<name>A0ABS3Y2R2_9ACTN</name>
<comment type="caution">
    <text evidence="6">Lacks conserved residue(s) required for the propagation of feature annotation.</text>
</comment>
<dbReference type="Pfam" id="PF02525">
    <property type="entry name" value="Flavodoxin_2"/>
    <property type="match status" value="1"/>
</dbReference>
<dbReference type="InterPro" id="IPR029039">
    <property type="entry name" value="Flavoprotein-like_sf"/>
</dbReference>
<evidence type="ECO:0000256" key="5">
    <source>
        <dbReference type="ARBA" id="ARBA00048542"/>
    </source>
</evidence>